<feature type="signal peptide" evidence="1">
    <location>
        <begin position="1"/>
        <end position="18"/>
    </location>
</feature>
<accession>A0AA40BI09</accession>
<comment type="caution">
    <text evidence="2">The sequence shown here is derived from an EMBL/GenBank/DDBJ whole genome shotgun (WGS) entry which is preliminary data.</text>
</comment>
<evidence type="ECO:0000313" key="2">
    <source>
        <dbReference type="EMBL" id="KAK0734592.1"/>
    </source>
</evidence>
<evidence type="ECO:0008006" key="4">
    <source>
        <dbReference type="Google" id="ProtNLM"/>
    </source>
</evidence>
<name>A0AA40BI09_9PEZI</name>
<dbReference type="RefSeq" id="XP_060303469.1">
    <property type="nucleotide sequence ID" value="XM_060441014.1"/>
</dbReference>
<reference evidence="2" key="1">
    <citation type="submission" date="2023-06" db="EMBL/GenBank/DDBJ databases">
        <title>Genome-scale phylogeny and comparative genomics of the fungal order Sordariales.</title>
        <authorList>
            <consortium name="Lawrence Berkeley National Laboratory"/>
            <person name="Hensen N."/>
            <person name="Bonometti L."/>
            <person name="Westerberg I."/>
            <person name="Brannstrom I.O."/>
            <person name="Guillou S."/>
            <person name="Cros-Aarteil S."/>
            <person name="Calhoun S."/>
            <person name="Haridas S."/>
            <person name="Kuo A."/>
            <person name="Mondo S."/>
            <person name="Pangilinan J."/>
            <person name="Riley R."/>
            <person name="LaButti K."/>
            <person name="Andreopoulos B."/>
            <person name="Lipzen A."/>
            <person name="Chen C."/>
            <person name="Yanf M."/>
            <person name="Daum C."/>
            <person name="Ng V."/>
            <person name="Clum A."/>
            <person name="Steindorff A."/>
            <person name="Ohm R."/>
            <person name="Martin F."/>
            <person name="Silar P."/>
            <person name="Natvig D."/>
            <person name="Lalanne C."/>
            <person name="Gautier V."/>
            <person name="Ament-velasquez S.L."/>
            <person name="Kruys A."/>
            <person name="Hutchinson M.I."/>
            <person name="Powell A.J."/>
            <person name="Barry K."/>
            <person name="Miller A.N."/>
            <person name="Grigoriev I.V."/>
            <person name="Debuchy R."/>
            <person name="Gladieux P."/>
            <person name="Thoren M.H."/>
            <person name="Johannesson H."/>
        </authorList>
    </citation>
    <scope>NUCLEOTIDE SEQUENCE</scope>
    <source>
        <strain evidence="2">SMH2392-1A</strain>
    </source>
</reference>
<sequence length="87" mass="10065">HCSLLLFAVQLVGQCCISFYSRLHMPAGIHYWRCVDCPPYDTLQLRAVPLQAVDWDATVFLSSVRLPCFTLEFFWLRQVGYPRTLPS</sequence>
<protein>
    <recommendedName>
        <fullName evidence="4">Secreted protein</fullName>
    </recommendedName>
</protein>
<feature type="chain" id="PRO_5041262042" description="Secreted protein" evidence="1">
    <location>
        <begin position="19"/>
        <end position="87"/>
    </location>
</feature>
<dbReference type="GeneID" id="85324284"/>
<gene>
    <name evidence="2" type="ORF">B0T26DRAFT_689016</name>
</gene>
<proteinExistence type="predicted"/>
<dbReference type="EMBL" id="JAUIRO010000001">
    <property type="protein sequence ID" value="KAK0734592.1"/>
    <property type="molecule type" value="Genomic_DNA"/>
</dbReference>
<evidence type="ECO:0000313" key="3">
    <source>
        <dbReference type="Proteomes" id="UP001172101"/>
    </source>
</evidence>
<dbReference type="Proteomes" id="UP001172101">
    <property type="component" value="Unassembled WGS sequence"/>
</dbReference>
<keyword evidence="3" id="KW-1185">Reference proteome</keyword>
<evidence type="ECO:0000256" key="1">
    <source>
        <dbReference type="SAM" id="SignalP"/>
    </source>
</evidence>
<keyword evidence="1" id="KW-0732">Signal</keyword>
<feature type="non-terminal residue" evidence="2">
    <location>
        <position position="87"/>
    </location>
</feature>
<dbReference type="AlphaFoldDB" id="A0AA40BI09"/>
<organism evidence="2 3">
    <name type="scientific">Lasiosphaeria miniovina</name>
    <dbReference type="NCBI Taxonomy" id="1954250"/>
    <lineage>
        <taxon>Eukaryota</taxon>
        <taxon>Fungi</taxon>
        <taxon>Dikarya</taxon>
        <taxon>Ascomycota</taxon>
        <taxon>Pezizomycotina</taxon>
        <taxon>Sordariomycetes</taxon>
        <taxon>Sordariomycetidae</taxon>
        <taxon>Sordariales</taxon>
        <taxon>Lasiosphaeriaceae</taxon>
        <taxon>Lasiosphaeria</taxon>
    </lineage>
</organism>